<gene>
    <name evidence="3" type="primary">ppk32</name>
    <name evidence="3" type="ORF">H4R20_002869</name>
</gene>
<accession>A0A9W8LU88</accession>
<dbReference type="SUPFAM" id="SSF56112">
    <property type="entry name" value="Protein kinase-like (PK-like)"/>
    <property type="match status" value="1"/>
</dbReference>
<evidence type="ECO:0000256" key="1">
    <source>
        <dbReference type="SAM" id="MobiDB-lite"/>
    </source>
</evidence>
<dbReference type="SUPFAM" id="SSF48371">
    <property type="entry name" value="ARM repeat"/>
    <property type="match status" value="1"/>
</dbReference>
<dbReference type="GO" id="GO:0005524">
    <property type="term" value="F:ATP binding"/>
    <property type="evidence" value="ECO:0007669"/>
    <property type="project" value="InterPro"/>
</dbReference>
<dbReference type="PROSITE" id="PS50011">
    <property type="entry name" value="PROTEIN_KINASE_DOM"/>
    <property type="match status" value="1"/>
</dbReference>
<dbReference type="Gene3D" id="1.25.10.10">
    <property type="entry name" value="Leucine-rich Repeat Variant"/>
    <property type="match status" value="1"/>
</dbReference>
<keyword evidence="3" id="KW-0418">Kinase</keyword>
<evidence type="ECO:0000313" key="3">
    <source>
        <dbReference type="EMBL" id="KAJ2803495.1"/>
    </source>
</evidence>
<dbReference type="InterPro" id="IPR051177">
    <property type="entry name" value="CIK-Related_Protein"/>
</dbReference>
<feature type="region of interest" description="Disordered" evidence="1">
    <location>
        <begin position="694"/>
        <end position="754"/>
    </location>
</feature>
<dbReference type="InterPro" id="IPR011009">
    <property type="entry name" value="Kinase-like_dom_sf"/>
</dbReference>
<feature type="domain" description="Protein kinase" evidence="2">
    <location>
        <begin position="5"/>
        <end position="297"/>
    </location>
</feature>
<keyword evidence="3" id="KW-0808">Transferase</keyword>
<evidence type="ECO:0000259" key="2">
    <source>
        <dbReference type="PROSITE" id="PS50011"/>
    </source>
</evidence>
<dbReference type="InterPro" id="IPR016024">
    <property type="entry name" value="ARM-type_fold"/>
</dbReference>
<dbReference type="GO" id="GO:0004672">
    <property type="term" value="F:protein kinase activity"/>
    <property type="evidence" value="ECO:0007669"/>
    <property type="project" value="InterPro"/>
</dbReference>
<dbReference type="InterPro" id="IPR011989">
    <property type="entry name" value="ARM-like"/>
</dbReference>
<reference evidence="3" key="1">
    <citation type="submission" date="2022-07" db="EMBL/GenBank/DDBJ databases">
        <title>Phylogenomic reconstructions and comparative analyses of Kickxellomycotina fungi.</title>
        <authorList>
            <person name="Reynolds N.K."/>
            <person name="Stajich J.E."/>
            <person name="Barry K."/>
            <person name="Grigoriev I.V."/>
            <person name="Crous P."/>
            <person name="Smith M.E."/>
        </authorList>
    </citation>
    <scope>NUCLEOTIDE SEQUENCE</scope>
    <source>
        <strain evidence="3">NRRL 1565</strain>
    </source>
</reference>
<comment type="caution">
    <text evidence="3">The sequence shown here is derived from an EMBL/GenBank/DDBJ whole genome shotgun (WGS) entry which is preliminary data.</text>
</comment>
<name>A0A9W8LU88_9FUNG</name>
<dbReference type="PANTHER" id="PTHR12984">
    <property type="entry name" value="SCY1-RELATED S/T PROTEIN KINASE-LIKE"/>
    <property type="match status" value="1"/>
</dbReference>
<organism evidence="3 4">
    <name type="scientific">Coemansia guatemalensis</name>
    <dbReference type="NCBI Taxonomy" id="2761395"/>
    <lineage>
        <taxon>Eukaryota</taxon>
        <taxon>Fungi</taxon>
        <taxon>Fungi incertae sedis</taxon>
        <taxon>Zoopagomycota</taxon>
        <taxon>Kickxellomycotina</taxon>
        <taxon>Kickxellomycetes</taxon>
        <taxon>Kickxellales</taxon>
        <taxon>Kickxellaceae</taxon>
        <taxon>Coemansia</taxon>
    </lineage>
</organism>
<dbReference type="Gene3D" id="1.10.510.10">
    <property type="entry name" value="Transferase(Phosphotransferase) domain 1"/>
    <property type="match status" value="1"/>
</dbReference>
<proteinExistence type="predicted"/>
<feature type="compositionally biased region" description="Polar residues" evidence="1">
    <location>
        <begin position="721"/>
        <end position="735"/>
    </location>
</feature>
<dbReference type="Proteomes" id="UP001140094">
    <property type="component" value="Unassembled WGS sequence"/>
</dbReference>
<dbReference type="EMBL" id="JANBUO010000517">
    <property type="protein sequence ID" value="KAJ2803495.1"/>
    <property type="molecule type" value="Genomic_DNA"/>
</dbReference>
<dbReference type="PANTHER" id="PTHR12984:SF6">
    <property type="entry name" value="SCY1-LIKE PROTEIN 2"/>
    <property type="match status" value="1"/>
</dbReference>
<evidence type="ECO:0000313" key="4">
    <source>
        <dbReference type="Proteomes" id="UP001140094"/>
    </source>
</evidence>
<feature type="compositionally biased region" description="Polar residues" evidence="1">
    <location>
        <begin position="703"/>
        <end position="713"/>
    </location>
</feature>
<dbReference type="OrthoDB" id="79687at2759"/>
<sequence length="754" mass="82069">MDIYFNKLRGLASAAVSAVQGRIARDYDFSLNEHPQGNSGHWALHKAKRRGAQPQQGVSEATVWVFDKQRLNRQLLGNGQRENLLAQLSNEASQLTRLRHPSVLRVVEPLEDTRGYLMFVTEPVECTLEDMLDDNSQELEQLEVQMGLLQIVRALRFLHGDAQLVHGALEPQCILIAASGDWKLGGLGRSSSENSFDYLLPAHAQHAMDYSAPELVLDGKRGAAGDVFSVGCIAMAALAGTSMACRGDSAQYQRQLVRLTDSVDKLPAAAQSGVRGMLARNAVQRISLEQIEGCGLFSGDLMETLQRLEALVELPRDQQAAFVGRLVQVLPRFSVRVQRRRLLPLLLGLAADPLLQPPALRCVLLISENLEPSQFSARVLPALAPLLGQQLPAQTTKVVLASMTLLQRKAGSAFSNRILPILTTSLSSTDSTVVDHALQVLPEVTRNLTPSDLRDKVLPPLQQVYSRARVLALKLRALEALRSMVELLDRTTIVDKILPLLQRTKSRDPAITMAMLAVYEQIGVGHLDRQQIATEVMPVLWAHAVDRRLQLPQFDRFMQVIHKLSKRIEDEQRRVLEEGYRPDQQSTNEEVGGIAAGSPLSVDAGWAWDAPAADTLPQQKQHSGTGNTRVEADYASSTVDVFGSQGEEFADFTIPPPKKSVVSPPPPSIAQQPMRLQAASHSQSKLGAVKLSESDGPLRFGATNGSRANSNTAGGLGTMSAPLTPTVSAKTASRSSQKHAGGKAADLGDFDPFA</sequence>
<dbReference type="InterPro" id="IPR000719">
    <property type="entry name" value="Prot_kinase_dom"/>
</dbReference>
<dbReference type="Gene3D" id="3.30.200.20">
    <property type="entry name" value="Phosphorylase Kinase, domain 1"/>
    <property type="match status" value="1"/>
</dbReference>
<protein>
    <submittedName>
        <fullName evidence="3">Protein kinase domain-containing protein ppk32</fullName>
    </submittedName>
</protein>
<dbReference type="Pfam" id="PF00069">
    <property type="entry name" value="Pkinase"/>
    <property type="match status" value="1"/>
</dbReference>
<keyword evidence="4" id="KW-1185">Reference proteome</keyword>
<dbReference type="SMART" id="SM00220">
    <property type="entry name" value="S_TKc"/>
    <property type="match status" value="1"/>
</dbReference>
<dbReference type="AlphaFoldDB" id="A0A9W8LU88"/>